<dbReference type="InterPro" id="IPR036397">
    <property type="entry name" value="RNaseH_sf"/>
</dbReference>
<evidence type="ECO:0000313" key="3">
    <source>
        <dbReference type="Proteomes" id="UP001292094"/>
    </source>
</evidence>
<name>A0AAE1QA79_9EUCA</name>
<dbReference type="Pfam" id="PF13358">
    <property type="entry name" value="DDE_3"/>
    <property type="match status" value="1"/>
</dbReference>
<keyword evidence="3" id="KW-1185">Reference proteome</keyword>
<protein>
    <recommendedName>
        <fullName evidence="1">Tc1-like transposase DDE domain-containing protein</fullName>
    </recommendedName>
</protein>
<organism evidence="2 3">
    <name type="scientific">Petrolisthes manimaculis</name>
    <dbReference type="NCBI Taxonomy" id="1843537"/>
    <lineage>
        <taxon>Eukaryota</taxon>
        <taxon>Metazoa</taxon>
        <taxon>Ecdysozoa</taxon>
        <taxon>Arthropoda</taxon>
        <taxon>Crustacea</taxon>
        <taxon>Multicrustacea</taxon>
        <taxon>Malacostraca</taxon>
        <taxon>Eumalacostraca</taxon>
        <taxon>Eucarida</taxon>
        <taxon>Decapoda</taxon>
        <taxon>Pleocyemata</taxon>
        <taxon>Anomura</taxon>
        <taxon>Galatheoidea</taxon>
        <taxon>Porcellanidae</taxon>
        <taxon>Petrolisthes</taxon>
    </lineage>
</organism>
<accession>A0AAE1QA79</accession>
<proteinExistence type="predicted"/>
<dbReference type="InterPro" id="IPR038717">
    <property type="entry name" value="Tc1-like_DDE_dom"/>
</dbReference>
<evidence type="ECO:0000259" key="1">
    <source>
        <dbReference type="Pfam" id="PF13358"/>
    </source>
</evidence>
<comment type="caution">
    <text evidence="2">The sequence shown here is derived from an EMBL/GenBank/DDBJ whole genome shotgun (WGS) entry which is preliminary data.</text>
</comment>
<gene>
    <name evidence="2" type="ORF">Pmani_006218</name>
</gene>
<dbReference type="EMBL" id="JAWZYT010000477">
    <property type="protein sequence ID" value="KAK4323034.1"/>
    <property type="molecule type" value="Genomic_DNA"/>
</dbReference>
<evidence type="ECO:0000313" key="2">
    <source>
        <dbReference type="EMBL" id="KAK4323034.1"/>
    </source>
</evidence>
<dbReference type="AlphaFoldDB" id="A0AAE1QA79"/>
<dbReference type="GO" id="GO:0003676">
    <property type="term" value="F:nucleic acid binding"/>
    <property type="evidence" value="ECO:0007669"/>
    <property type="project" value="InterPro"/>
</dbReference>
<dbReference type="Gene3D" id="3.30.420.10">
    <property type="entry name" value="Ribonuclease H-like superfamily/Ribonuclease H"/>
    <property type="match status" value="1"/>
</dbReference>
<sequence length="146" mass="17170">MWEGLGDLTRIEGYLNAQKYINILENILLSIRATAIPAPNPIRFVHDRSPIHTSRIVTEWLAQHQEREVIDWPSKGCVMNPTENVWGMMVRTWDIRDERTREAIEQHARQEWDIMKRNPTYCRRLVEPMPDRLAAVVTSDAGWSKY</sequence>
<dbReference type="Proteomes" id="UP001292094">
    <property type="component" value="Unassembled WGS sequence"/>
</dbReference>
<feature type="domain" description="Tc1-like transposase DDE" evidence="1">
    <location>
        <begin position="10"/>
        <end position="95"/>
    </location>
</feature>
<reference evidence="2" key="1">
    <citation type="submission" date="2023-11" db="EMBL/GenBank/DDBJ databases">
        <title>Genome assemblies of two species of porcelain crab, Petrolisthes cinctipes and Petrolisthes manimaculis (Anomura: Porcellanidae).</title>
        <authorList>
            <person name="Angst P."/>
        </authorList>
    </citation>
    <scope>NUCLEOTIDE SEQUENCE</scope>
    <source>
        <strain evidence="2">PB745_02</strain>
        <tissue evidence="2">Gill</tissue>
    </source>
</reference>